<protein>
    <submittedName>
        <fullName evidence="2">Uncharacterized protein</fullName>
    </submittedName>
</protein>
<evidence type="ECO:0000313" key="2">
    <source>
        <dbReference type="EMBL" id="PCE64275.1"/>
    </source>
</evidence>
<dbReference type="Proteomes" id="UP000219559">
    <property type="component" value="Unassembled WGS sequence"/>
</dbReference>
<feature type="signal peptide" evidence="1">
    <location>
        <begin position="1"/>
        <end position="21"/>
    </location>
</feature>
<evidence type="ECO:0000256" key="1">
    <source>
        <dbReference type="SAM" id="SignalP"/>
    </source>
</evidence>
<comment type="caution">
    <text evidence="2">The sequence shown here is derived from an EMBL/GenBank/DDBJ whole genome shotgun (WGS) entry which is preliminary data.</text>
</comment>
<reference evidence="2 3" key="1">
    <citation type="submission" date="2017-04" db="EMBL/GenBank/DDBJ databases">
        <title>A new member of the family Flavobacteriaceae isolated from ascidians.</title>
        <authorList>
            <person name="Chen L."/>
        </authorList>
    </citation>
    <scope>NUCLEOTIDE SEQUENCE [LARGE SCALE GENOMIC DNA]</scope>
    <source>
        <strain evidence="2 3">HQA918</strain>
    </source>
</reference>
<feature type="chain" id="PRO_5012201379" evidence="1">
    <location>
        <begin position="22"/>
        <end position="114"/>
    </location>
</feature>
<evidence type="ECO:0000313" key="3">
    <source>
        <dbReference type="Proteomes" id="UP000219559"/>
    </source>
</evidence>
<dbReference type="AlphaFoldDB" id="A0A2A4G945"/>
<name>A0A2A4G945_9FLAO</name>
<keyword evidence="3" id="KW-1185">Reference proteome</keyword>
<proteinExistence type="predicted"/>
<accession>A0A2A4G945</accession>
<organism evidence="2 3">
    <name type="scientific">Sediminicola luteus</name>
    <dbReference type="NCBI Taxonomy" id="319238"/>
    <lineage>
        <taxon>Bacteria</taxon>
        <taxon>Pseudomonadati</taxon>
        <taxon>Bacteroidota</taxon>
        <taxon>Flavobacteriia</taxon>
        <taxon>Flavobacteriales</taxon>
        <taxon>Flavobacteriaceae</taxon>
        <taxon>Sediminicola</taxon>
    </lineage>
</organism>
<dbReference type="OrthoDB" id="1376285at2"/>
<gene>
    <name evidence="2" type="ORF">B7P33_08200</name>
</gene>
<sequence>MKKFSLMLVAAMLLSAGSLFANDGKIEKNSPTKGICVKIGQLLKDNYFDVDQDLKAMVKVTVNKDREIVVLSVDTENDALESFIKGRLNYQKVEQKYFKEGRIFNVPVRITAES</sequence>
<keyword evidence="1" id="KW-0732">Signal</keyword>
<dbReference type="RefSeq" id="WP_097440399.1">
    <property type="nucleotide sequence ID" value="NZ_KZ300476.1"/>
</dbReference>
<dbReference type="EMBL" id="NBWU01000003">
    <property type="protein sequence ID" value="PCE64275.1"/>
    <property type="molecule type" value="Genomic_DNA"/>
</dbReference>